<organism evidence="1 2">
    <name type="scientific">Pseudoflavonifractor capillosus ATCC 29799</name>
    <dbReference type="NCBI Taxonomy" id="411467"/>
    <lineage>
        <taxon>Bacteria</taxon>
        <taxon>Bacillati</taxon>
        <taxon>Bacillota</taxon>
        <taxon>Clostridia</taxon>
        <taxon>Eubacteriales</taxon>
        <taxon>Oscillospiraceae</taxon>
        <taxon>Pseudoflavonifractor</taxon>
    </lineage>
</organism>
<reference evidence="1 2" key="2">
    <citation type="submission" date="2007-06" db="EMBL/GenBank/DDBJ databases">
        <title>Draft genome sequence of Pseudoflavonifractor capillosus ATCC 29799.</title>
        <authorList>
            <person name="Sudarsanam P."/>
            <person name="Ley R."/>
            <person name="Guruge J."/>
            <person name="Turnbaugh P.J."/>
            <person name="Mahowald M."/>
            <person name="Liep D."/>
            <person name="Gordon J."/>
        </authorList>
    </citation>
    <scope>NUCLEOTIDE SEQUENCE [LARGE SCALE GENOMIC DNA]</scope>
    <source>
        <strain evidence="1 2">ATCC 29799</strain>
    </source>
</reference>
<sequence length="38" mass="4653">MVDFLRRRKERVELRESSVHPLCQELMGLRKYRGTDFT</sequence>
<proteinExistence type="predicted"/>
<evidence type="ECO:0000313" key="2">
    <source>
        <dbReference type="Proteomes" id="UP000003639"/>
    </source>
</evidence>
<evidence type="ECO:0000313" key="1">
    <source>
        <dbReference type="EMBL" id="EDN01696.1"/>
    </source>
</evidence>
<reference evidence="1 2" key="1">
    <citation type="submission" date="2007-04" db="EMBL/GenBank/DDBJ databases">
        <authorList>
            <person name="Fulton L."/>
            <person name="Clifton S."/>
            <person name="Fulton B."/>
            <person name="Xu J."/>
            <person name="Minx P."/>
            <person name="Pepin K.H."/>
            <person name="Johnson M."/>
            <person name="Thiruvilangam P."/>
            <person name="Bhonagiri V."/>
            <person name="Nash W.E."/>
            <person name="Mardis E.R."/>
            <person name="Wilson R.K."/>
        </authorList>
    </citation>
    <scope>NUCLEOTIDE SEQUENCE [LARGE SCALE GENOMIC DNA]</scope>
    <source>
        <strain evidence="1 2">ATCC 29799</strain>
    </source>
</reference>
<accession>A6NQ91</accession>
<dbReference type="EMBL" id="AAXG02000004">
    <property type="protein sequence ID" value="EDN01696.1"/>
    <property type="molecule type" value="Genomic_DNA"/>
</dbReference>
<keyword evidence="2" id="KW-1185">Reference proteome</keyword>
<dbReference type="STRING" id="411467.BACCAP_00361"/>
<name>A6NQ91_9FIRM</name>
<dbReference type="Proteomes" id="UP000003639">
    <property type="component" value="Unassembled WGS sequence"/>
</dbReference>
<gene>
    <name evidence="1" type="ORF">BACCAP_00361</name>
</gene>
<protein>
    <submittedName>
        <fullName evidence="1">Uncharacterized protein</fullName>
    </submittedName>
</protein>
<comment type="caution">
    <text evidence="1">The sequence shown here is derived from an EMBL/GenBank/DDBJ whole genome shotgun (WGS) entry which is preliminary data.</text>
</comment>
<dbReference type="AlphaFoldDB" id="A6NQ91"/>